<evidence type="ECO:0000313" key="1">
    <source>
        <dbReference type="EMBL" id="KAK7475312.1"/>
    </source>
</evidence>
<keyword evidence="2" id="KW-1185">Reference proteome</keyword>
<sequence>PHLAGAVCSDELDVEIADHRTAESKMFPFPLAGFDRDPEFPCQNLSSVPASI</sequence>
<dbReference type="EMBL" id="JACVVK020000410">
    <property type="protein sequence ID" value="KAK7475312.1"/>
    <property type="molecule type" value="Genomic_DNA"/>
</dbReference>
<protein>
    <submittedName>
        <fullName evidence="1">Uncharacterized protein</fullName>
    </submittedName>
</protein>
<evidence type="ECO:0000313" key="2">
    <source>
        <dbReference type="Proteomes" id="UP001519460"/>
    </source>
</evidence>
<dbReference type="Proteomes" id="UP001519460">
    <property type="component" value="Unassembled WGS sequence"/>
</dbReference>
<feature type="non-terminal residue" evidence="1">
    <location>
        <position position="1"/>
    </location>
</feature>
<comment type="caution">
    <text evidence="1">The sequence shown here is derived from an EMBL/GenBank/DDBJ whole genome shotgun (WGS) entry which is preliminary data.</text>
</comment>
<organism evidence="1 2">
    <name type="scientific">Batillaria attramentaria</name>
    <dbReference type="NCBI Taxonomy" id="370345"/>
    <lineage>
        <taxon>Eukaryota</taxon>
        <taxon>Metazoa</taxon>
        <taxon>Spiralia</taxon>
        <taxon>Lophotrochozoa</taxon>
        <taxon>Mollusca</taxon>
        <taxon>Gastropoda</taxon>
        <taxon>Caenogastropoda</taxon>
        <taxon>Sorbeoconcha</taxon>
        <taxon>Cerithioidea</taxon>
        <taxon>Batillariidae</taxon>
        <taxon>Batillaria</taxon>
    </lineage>
</organism>
<proteinExistence type="predicted"/>
<dbReference type="AlphaFoldDB" id="A0ABD0JJW7"/>
<name>A0ABD0JJW7_9CAEN</name>
<gene>
    <name evidence="1" type="ORF">BaRGS_00033459</name>
</gene>
<accession>A0ABD0JJW7</accession>
<reference evidence="1 2" key="1">
    <citation type="journal article" date="2023" name="Sci. Data">
        <title>Genome assembly of the Korean intertidal mud-creeper Batillaria attramentaria.</title>
        <authorList>
            <person name="Patra A.K."/>
            <person name="Ho P.T."/>
            <person name="Jun S."/>
            <person name="Lee S.J."/>
            <person name="Kim Y."/>
            <person name="Won Y.J."/>
        </authorList>
    </citation>
    <scope>NUCLEOTIDE SEQUENCE [LARGE SCALE GENOMIC DNA]</scope>
    <source>
        <strain evidence="1">Wonlab-2016</strain>
    </source>
</reference>